<feature type="domain" description="ZP" evidence="2">
    <location>
        <begin position="618"/>
        <end position="889"/>
    </location>
</feature>
<organism evidence="3 4">
    <name type="scientific">Channa striata</name>
    <name type="common">Snakehead murrel</name>
    <name type="synonym">Ophicephalus striatus</name>
    <dbReference type="NCBI Taxonomy" id="64152"/>
    <lineage>
        <taxon>Eukaryota</taxon>
        <taxon>Metazoa</taxon>
        <taxon>Chordata</taxon>
        <taxon>Craniata</taxon>
        <taxon>Vertebrata</taxon>
        <taxon>Euteleostomi</taxon>
        <taxon>Actinopterygii</taxon>
        <taxon>Neopterygii</taxon>
        <taxon>Teleostei</taxon>
        <taxon>Neoteleostei</taxon>
        <taxon>Acanthomorphata</taxon>
        <taxon>Anabantaria</taxon>
        <taxon>Anabantiformes</taxon>
        <taxon>Channoidei</taxon>
        <taxon>Channidae</taxon>
        <taxon>Channa</taxon>
    </lineage>
</organism>
<dbReference type="Pfam" id="PF00100">
    <property type="entry name" value="Zona_pellucida"/>
    <property type="match status" value="1"/>
</dbReference>
<dbReference type="InterPro" id="IPR055356">
    <property type="entry name" value="ZP-N"/>
</dbReference>
<sequence length="916" mass="102950">MPQHNFNLSHHELFTWTGVLYPPCLTRKHRGSEQAVYRYQLQMSGEHHACGYWASWREILEVAAVMNNSSILLTPSLASQCGFSVKTDQLGNAKIYASLQNCFVQNVDSEFTTTLSLRLHGNQMDEDELYQVAETCQYATWASREIVCDHDYMEVSVRRAAPDDYGLPKYPIPRAISQLAHPRRATEKPNPTESALRMTTLVFFTPEERTMKLTEALKSGYGLASAPSRIVLRSRKTTPETYIQNVAGVPMTVLKTSTIFEQKWLATKIDAAAACPLLEGSVSFTPDTVTWFLPWHIDPLVSSDQFKLLEVHVGISGQRLDAAEMAARQYSMSVNDVHVVIGIPVGAVGGYFKSHIQDDQYLVTYSIEPMVELLWTEDGALEDTRYKVLFPITTPLLSQPPHVIDNTVPREQMFKMLLGPFGTDVALVNISFPSEVLSVASCNVRGFNVLEHVSPNGNTKVFTIEVPFMDPVVVQTAEEGLAAYSLHLTFGLLVLPEFLPFSHTAHLEAKLTDTVPPSVSSSCDGQNFYVLVKYGTQAFEVKVGKQTLTPDLAQQYGFRDNGTHFSLTVPFLAPDVVFEALEKSSVRSRLDLVLWNLESKIKIKHFSVACNFFSRLTECFPNGTVTVLALKLESVPSLNTAQLTLRDPTCGPSFTTDHFAYFIFTVNSCGTSRKFLSNGMVYENEISQLEDSEKETTTEESAEEEPPYELKVSCFYAIDTTHSLAFHSRPRMNEPNTDDARGKLQAVMRLALDDSYSVFYRAEDYPIAKYLKQPLYFEVELMGSTNSASLELENCWLTLKNDRTSQPRWNLITDGCADPSDPYQVVFHPVQPDARVKDPFKFKRFEVLIFPFAADQENSRRQRFVHCDVVICDGRNPLGGICNRQCPKKETQIKGKRAVSHVLYFKHVTSGPIDQV</sequence>
<name>A0AA88T2I1_CHASR</name>
<dbReference type="Gene3D" id="2.60.40.3210">
    <property type="entry name" value="Zona pellucida, ZP-N domain"/>
    <property type="match status" value="1"/>
</dbReference>
<dbReference type="InterPro" id="IPR001507">
    <property type="entry name" value="ZP_dom"/>
</dbReference>
<accession>A0AA88T2I1</accession>
<dbReference type="PROSITE" id="PS51034">
    <property type="entry name" value="ZP_2"/>
    <property type="match status" value="1"/>
</dbReference>
<evidence type="ECO:0000256" key="1">
    <source>
        <dbReference type="ARBA" id="ARBA00023157"/>
    </source>
</evidence>
<evidence type="ECO:0000313" key="4">
    <source>
        <dbReference type="Proteomes" id="UP001187415"/>
    </source>
</evidence>
<dbReference type="Pfam" id="PF23344">
    <property type="entry name" value="ZP-N"/>
    <property type="match status" value="1"/>
</dbReference>
<keyword evidence="4" id="KW-1185">Reference proteome</keyword>
<dbReference type="EMBL" id="JAUPFM010000003">
    <property type="protein sequence ID" value="KAK2856121.1"/>
    <property type="molecule type" value="Genomic_DNA"/>
</dbReference>
<dbReference type="Pfam" id="PF26562">
    <property type="entry name" value="Ig-like"/>
    <property type="match status" value="1"/>
</dbReference>
<keyword evidence="1" id="KW-1015">Disulfide bond</keyword>
<dbReference type="InterPro" id="IPR055355">
    <property type="entry name" value="ZP-C"/>
</dbReference>
<dbReference type="Proteomes" id="UP001187415">
    <property type="component" value="Unassembled WGS sequence"/>
</dbReference>
<dbReference type="InterPro" id="IPR042235">
    <property type="entry name" value="ZP-C_dom"/>
</dbReference>
<dbReference type="PANTHER" id="PTHR47130">
    <property type="entry name" value="SI:DKEY-19B23.11-RELATED"/>
    <property type="match status" value="1"/>
</dbReference>
<dbReference type="PANTHER" id="PTHR47130:SF3">
    <property type="entry name" value="ZONA PELLUCIDA PROTEIN"/>
    <property type="match status" value="1"/>
</dbReference>
<comment type="caution">
    <text evidence="3">The sequence shown here is derived from an EMBL/GenBank/DDBJ whole genome shotgun (WGS) entry which is preliminary data.</text>
</comment>
<protein>
    <recommendedName>
        <fullName evidence="2">ZP domain-containing protein</fullName>
    </recommendedName>
</protein>
<gene>
    <name evidence="3" type="ORF">Q5P01_004856</name>
</gene>
<proteinExistence type="predicted"/>
<dbReference type="AlphaFoldDB" id="A0AA88T2I1"/>
<reference evidence="3" key="1">
    <citation type="submission" date="2023-07" db="EMBL/GenBank/DDBJ databases">
        <title>Chromosome-level Genome Assembly of Striped Snakehead (Channa striata).</title>
        <authorList>
            <person name="Liu H."/>
        </authorList>
    </citation>
    <scope>NUCLEOTIDE SEQUENCE</scope>
    <source>
        <strain evidence="3">Gz</strain>
        <tissue evidence="3">Muscle</tissue>
    </source>
</reference>
<dbReference type="Gene3D" id="2.60.40.4100">
    <property type="entry name" value="Zona pellucida, ZP-C domain"/>
    <property type="match status" value="1"/>
</dbReference>
<dbReference type="InterPro" id="IPR058876">
    <property type="entry name" value="Ig-like_ZP"/>
</dbReference>
<dbReference type="SMART" id="SM00241">
    <property type="entry name" value="ZP"/>
    <property type="match status" value="1"/>
</dbReference>
<evidence type="ECO:0000259" key="2">
    <source>
        <dbReference type="PROSITE" id="PS51034"/>
    </source>
</evidence>
<evidence type="ECO:0000313" key="3">
    <source>
        <dbReference type="EMBL" id="KAK2856121.1"/>
    </source>
</evidence>